<gene>
    <name evidence="2" type="primary">flgL_4</name>
    <name evidence="2" type="ORF">GALL_205550</name>
</gene>
<dbReference type="InterPro" id="IPR013384">
    <property type="entry name" value="Flagell_FlgL"/>
</dbReference>
<keyword evidence="2" id="KW-0969">Cilium</keyword>
<dbReference type="EMBL" id="MLJW01000133">
    <property type="protein sequence ID" value="OIQ97423.1"/>
    <property type="molecule type" value="Genomic_DNA"/>
</dbReference>
<evidence type="ECO:0000259" key="1">
    <source>
        <dbReference type="Pfam" id="PF00669"/>
    </source>
</evidence>
<dbReference type="InterPro" id="IPR001029">
    <property type="entry name" value="Flagellin_N"/>
</dbReference>
<dbReference type="PANTHER" id="PTHR42792:SF1">
    <property type="entry name" value="FLAGELLAR HOOK-ASSOCIATED PROTEIN 3"/>
    <property type="match status" value="1"/>
</dbReference>
<name>A0A1J5RZT0_9ZZZZ</name>
<comment type="caution">
    <text evidence="2">The sequence shown here is derived from an EMBL/GenBank/DDBJ whole genome shotgun (WGS) entry which is preliminary data.</text>
</comment>
<feature type="domain" description="Flagellin N-terminal" evidence="1">
    <location>
        <begin position="3"/>
        <end position="141"/>
    </location>
</feature>
<dbReference type="NCBIfam" id="TIGR02550">
    <property type="entry name" value="flagell_flgL"/>
    <property type="match status" value="1"/>
</dbReference>
<dbReference type="PANTHER" id="PTHR42792">
    <property type="entry name" value="FLAGELLIN"/>
    <property type="match status" value="1"/>
</dbReference>
<keyword evidence="2" id="KW-0282">Flagellum</keyword>
<keyword evidence="2" id="KW-0966">Cell projection</keyword>
<dbReference type="Pfam" id="PF00669">
    <property type="entry name" value="Flagellin_N"/>
    <property type="match status" value="1"/>
</dbReference>
<dbReference type="GO" id="GO:0005198">
    <property type="term" value="F:structural molecule activity"/>
    <property type="evidence" value="ECO:0007669"/>
    <property type="project" value="InterPro"/>
</dbReference>
<evidence type="ECO:0000313" key="2">
    <source>
        <dbReference type="EMBL" id="OIQ97423.1"/>
    </source>
</evidence>
<organism evidence="2">
    <name type="scientific">mine drainage metagenome</name>
    <dbReference type="NCBI Taxonomy" id="410659"/>
    <lineage>
        <taxon>unclassified sequences</taxon>
        <taxon>metagenomes</taxon>
        <taxon>ecological metagenomes</taxon>
    </lineage>
</organism>
<dbReference type="GO" id="GO:0009424">
    <property type="term" value="C:bacterial-type flagellum hook"/>
    <property type="evidence" value="ECO:0007669"/>
    <property type="project" value="InterPro"/>
</dbReference>
<dbReference type="GO" id="GO:0071973">
    <property type="term" value="P:bacterial-type flagellum-dependent cell motility"/>
    <property type="evidence" value="ECO:0007669"/>
    <property type="project" value="InterPro"/>
</dbReference>
<dbReference type="Gene3D" id="1.20.1330.10">
    <property type="entry name" value="f41 fragment of flagellin, N-terminal domain"/>
    <property type="match status" value="1"/>
</dbReference>
<dbReference type="SUPFAM" id="SSF64518">
    <property type="entry name" value="Phase 1 flagellin"/>
    <property type="match status" value="1"/>
</dbReference>
<sequence length="304" mass="32067">MRISTNTIYQSGITQITSLQADQVKLQQQISTGKRITTPADDPVASAQALQLSYAQGINAKFADTRKTAQLKLNTVESNLTSVTNLLVAAQSTLVGAGNGSYSNQERAFTASDLQNSLDQLMGLANTKDASGNYLYAGFKTTTQPFTATATGATYAGDSNQQLLQTDAQRQMAVNVTGDQVFQAGGNDVFAALNSVVTLLNTPITNAASQAAFSAGLATAISTLQGSVDNVLNVRASIGSKLNELDTSDKSGSDRDLQYTKALSGLQDLDYASALSDFSKNQTIMDAAQKSFVTTTSLSLFKFM</sequence>
<dbReference type="AlphaFoldDB" id="A0A1J5RZT0"/>
<proteinExistence type="predicted"/>
<reference evidence="2" key="1">
    <citation type="submission" date="2016-10" db="EMBL/GenBank/DDBJ databases">
        <title>Sequence of Gallionella enrichment culture.</title>
        <authorList>
            <person name="Poehlein A."/>
            <person name="Muehling M."/>
            <person name="Daniel R."/>
        </authorList>
    </citation>
    <scope>NUCLEOTIDE SEQUENCE</scope>
</reference>
<protein>
    <submittedName>
        <fullName evidence="2">Flagellar hook-associated protein 3</fullName>
    </submittedName>
</protein>
<dbReference type="InterPro" id="IPR001492">
    <property type="entry name" value="Flagellin"/>
</dbReference>
<accession>A0A1J5RZT0</accession>